<dbReference type="AlphaFoldDB" id="A0A3A4R2I7"/>
<evidence type="ECO:0000256" key="2">
    <source>
        <dbReference type="ARBA" id="ARBA00022516"/>
    </source>
</evidence>
<keyword evidence="8 10" id="KW-0594">Phospholipid biosynthesis</keyword>
<evidence type="ECO:0000256" key="8">
    <source>
        <dbReference type="ARBA" id="ARBA00023209"/>
    </source>
</evidence>
<gene>
    <name evidence="10 11" type="primary">plsY</name>
    <name evidence="11" type="ORF">C4541_04500</name>
</gene>
<evidence type="ECO:0000313" key="11">
    <source>
        <dbReference type="EMBL" id="RJP60310.1"/>
    </source>
</evidence>
<organism evidence="11 12">
    <name type="scientific">Candidatus Auribacter fodinae</name>
    <dbReference type="NCBI Taxonomy" id="2093366"/>
    <lineage>
        <taxon>Bacteria</taxon>
        <taxon>Pseudomonadati</taxon>
        <taxon>Candidatus Auribacterota</taxon>
        <taxon>Candidatus Auribacteria</taxon>
        <taxon>Candidatus Auribacterales</taxon>
        <taxon>Candidatus Auribacteraceae</taxon>
        <taxon>Candidatus Auribacter</taxon>
    </lineage>
</organism>
<keyword evidence="3 10" id="KW-0808">Transferase</keyword>
<dbReference type="UniPathway" id="UPA00085"/>
<comment type="subcellular location">
    <subcellularLocation>
        <location evidence="10">Cell membrane</location>
        <topology evidence="10">Multi-pass membrane protein</topology>
    </subcellularLocation>
</comment>
<evidence type="ECO:0000256" key="3">
    <source>
        <dbReference type="ARBA" id="ARBA00022679"/>
    </source>
</evidence>
<protein>
    <recommendedName>
        <fullName evidence="10">Glycerol-3-phosphate acyltransferase</fullName>
    </recommendedName>
    <alternativeName>
        <fullName evidence="10">Acyl-PO4 G3P acyltransferase</fullName>
    </alternativeName>
    <alternativeName>
        <fullName evidence="10">Acyl-phosphate--glycerol-3-phosphate acyltransferase</fullName>
    </alternativeName>
    <alternativeName>
        <fullName evidence="10">G3P acyltransferase</fullName>
        <shortName evidence="10">GPAT</shortName>
        <ecNumber evidence="10">2.3.1.275</ecNumber>
    </alternativeName>
    <alternativeName>
        <fullName evidence="10">Lysophosphatidic acid synthase</fullName>
        <shortName evidence="10">LPA synthase</shortName>
    </alternativeName>
</protein>
<dbReference type="GO" id="GO:0008654">
    <property type="term" value="P:phospholipid biosynthetic process"/>
    <property type="evidence" value="ECO:0007669"/>
    <property type="project" value="UniProtKB-UniRule"/>
</dbReference>
<evidence type="ECO:0000256" key="1">
    <source>
        <dbReference type="ARBA" id="ARBA00022475"/>
    </source>
</evidence>
<proteinExistence type="inferred from homology"/>
<comment type="catalytic activity">
    <reaction evidence="10">
        <text>an acyl phosphate + sn-glycerol 3-phosphate = a 1-acyl-sn-glycero-3-phosphate + phosphate</text>
        <dbReference type="Rhea" id="RHEA:34075"/>
        <dbReference type="ChEBI" id="CHEBI:43474"/>
        <dbReference type="ChEBI" id="CHEBI:57597"/>
        <dbReference type="ChEBI" id="CHEBI:57970"/>
        <dbReference type="ChEBI" id="CHEBI:59918"/>
        <dbReference type="EC" id="2.3.1.275"/>
    </reaction>
</comment>
<keyword evidence="1 10" id="KW-1003">Cell membrane</keyword>
<comment type="similarity">
    <text evidence="10">Belongs to the PlsY family.</text>
</comment>
<dbReference type="Pfam" id="PF02660">
    <property type="entry name" value="G3P_acyltransf"/>
    <property type="match status" value="1"/>
</dbReference>
<evidence type="ECO:0000256" key="5">
    <source>
        <dbReference type="ARBA" id="ARBA00022989"/>
    </source>
</evidence>
<keyword evidence="5 10" id="KW-1133">Transmembrane helix</keyword>
<dbReference type="HAMAP" id="MF_01043">
    <property type="entry name" value="PlsY"/>
    <property type="match status" value="1"/>
</dbReference>
<dbReference type="GO" id="GO:0005886">
    <property type="term" value="C:plasma membrane"/>
    <property type="evidence" value="ECO:0007669"/>
    <property type="project" value="UniProtKB-SubCell"/>
</dbReference>
<comment type="subunit">
    <text evidence="10">Probably interacts with PlsX.</text>
</comment>
<dbReference type="EC" id="2.3.1.275" evidence="10"/>
<dbReference type="PANTHER" id="PTHR30309">
    <property type="entry name" value="INNER MEMBRANE PROTEIN YGIH"/>
    <property type="match status" value="1"/>
</dbReference>
<comment type="function">
    <text evidence="10">Catalyzes the transfer of an acyl group from acyl-phosphate (acyl-PO(4)) to glycerol-3-phosphate (G3P) to form lysophosphatidic acid (LPA). This enzyme utilizes acyl-phosphate as fatty acyl donor, but not acyl-CoA or acyl-ACP.</text>
</comment>
<dbReference type="SMART" id="SM01207">
    <property type="entry name" value="G3P_acyltransf"/>
    <property type="match status" value="1"/>
</dbReference>
<evidence type="ECO:0000256" key="9">
    <source>
        <dbReference type="ARBA" id="ARBA00023264"/>
    </source>
</evidence>
<sequence length="203" mass="21818">MVHFMLALCYFIGAFPPGYIVAKLWKGIDIREHGSGNIGFTNVLRVLGKKAGIITLICDVGKGVLAVYVATYAASGVESPTIFALYRAIGGALAIIGHNWPVFIGFRGGKGVATSLGVFLGLAPIATLIATGIWIFLLLISNMVSLSSIITAALLPLIIFATHYSIVYIVIGILMAVMIIIRHKSNIARIIRGEENKFFKKAR</sequence>
<comment type="pathway">
    <text evidence="10">Lipid metabolism; phospholipid metabolism.</text>
</comment>
<feature type="transmembrane region" description="Helical" evidence="10">
    <location>
        <begin position="118"/>
        <end position="141"/>
    </location>
</feature>
<keyword evidence="7 10" id="KW-0472">Membrane</keyword>
<dbReference type="InterPro" id="IPR003811">
    <property type="entry name" value="G3P_acylTferase_PlsY"/>
</dbReference>
<keyword evidence="2 10" id="KW-0444">Lipid biosynthesis</keyword>
<dbReference type="Proteomes" id="UP000266426">
    <property type="component" value="Unassembled WGS sequence"/>
</dbReference>
<keyword evidence="9 10" id="KW-1208">Phospholipid metabolism</keyword>
<name>A0A3A4R2I7_9BACT</name>
<keyword evidence="4 10" id="KW-0812">Transmembrane</keyword>
<feature type="transmembrane region" description="Helical" evidence="10">
    <location>
        <begin position="153"/>
        <end position="181"/>
    </location>
</feature>
<evidence type="ECO:0000256" key="4">
    <source>
        <dbReference type="ARBA" id="ARBA00022692"/>
    </source>
</evidence>
<dbReference type="GO" id="GO:0043772">
    <property type="term" value="F:acyl-phosphate glycerol-3-phosphate acyltransferase activity"/>
    <property type="evidence" value="ECO:0007669"/>
    <property type="project" value="UniProtKB-UniRule"/>
</dbReference>
<evidence type="ECO:0000256" key="7">
    <source>
        <dbReference type="ARBA" id="ARBA00023136"/>
    </source>
</evidence>
<evidence type="ECO:0000256" key="6">
    <source>
        <dbReference type="ARBA" id="ARBA00023098"/>
    </source>
</evidence>
<comment type="caution">
    <text evidence="10">Lacks conserved residue(s) required for the propagation of feature annotation.</text>
</comment>
<comment type="caution">
    <text evidence="11">The sequence shown here is derived from an EMBL/GenBank/DDBJ whole genome shotgun (WGS) entry which is preliminary data.</text>
</comment>
<keyword evidence="11" id="KW-0012">Acyltransferase</keyword>
<evidence type="ECO:0000313" key="12">
    <source>
        <dbReference type="Proteomes" id="UP000266426"/>
    </source>
</evidence>
<evidence type="ECO:0000256" key="10">
    <source>
        <dbReference type="HAMAP-Rule" id="MF_01043"/>
    </source>
</evidence>
<accession>A0A3A4R2I7</accession>
<reference evidence="11 12" key="1">
    <citation type="journal article" date="2017" name="ISME J.">
        <title>Energy and carbon metabolisms in a deep terrestrial subsurface fluid microbial community.</title>
        <authorList>
            <person name="Momper L."/>
            <person name="Jungbluth S.P."/>
            <person name="Lee M.D."/>
            <person name="Amend J.P."/>
        </authorList>
    </citation>
    <scope>NUCLEOTIDE SEQUENCE [LARGE SCALE GENOMIC DNA]</scope>
    <source>
        <strain evidence="11">SURF_26</strain>
    </source>
</reference>
<dbReference type="NCBIfam" id="TIGR00023">
    <property type="entry name" value="glycerol-3-phosphate 1-O-acyltransferase PlsY"/>
    <property type="match status" value="1"/>
</dbReference>
<keyword evidence="6 10" id="KW-0443">Lipid metabolism</keyword>
<dbReference type="EMBL" id="QZJZ01000031">
    <property type="protein sequence ID" value="RJP60310.1"/>
    <property type="molecule type" value="Genomic_DNA"/>
</dbReference>
<dbReference type="PANTHER" id="PTHR30309:SF0">
    <property type="entry name" value="GLYCEROL-3-PHOSPHATE ACYLTRANSFERASE-RELATED"/>
    <property type="match status" value="1"/>
</dbReference>
<feature type="transmembrane region" description="Helical" evidence="10">
    <location>
        <begin position="84"/>
        <end position="106"/>
    </location>
</feature>